<reference evidence="3 4" key="2">
    <citation type="submission" date="2021-10" db="EMBL/GenBank/DDBJ databases">
        <authorList>
            <person name="Piombo E."/>
        </authorList>
    </citation>
    <scope>NUCLEOTIDE SEQUENCE [LARGE SCALE GENOMIC DNA]</scope>
</reference>
<proteinExistence type="predicted"/>
<feature type="transmembrane region" description="Helical" evidence="1">
    <location>
        <begin position="12"/>
        <end position="34"/>
    </location>
</feature>
<reference evidence="4" key="1">
    <citation type="submission" date="2019-06" db="EMBL/GenBank/DDBJ databases">
        <authorList>
            <person name="Broberg M."/>
        </authorList>
    </citation>
    <scope>NUCLEOTIDE SEQUENCE [LARGE SCALE GENOMIC DNA]</scope>
</reference>
<feature type="domain" description="SMP-30/Gluconolactonase/LRE-like region" evidence="2">
    <location>
        <begin position="235"/>
        <end position="412"/>
    </location>
</feature>
<dbReference type="InterPro" id="IPR011042">
    <property type="entry name" value="6-blade_b-propeller_TolB-like"/>
</dbReference>
<gene>
    <name evidence="3" type="ORF">CSOL1703_00010728</name>
</gene>
<dbReference type="OrthoDB" id="423498at2759"/>
<keyword evidence="4" id="KW-1185">Reference proteome</keyword>
<evidence type="ECO:0000313" key="3">
    <source>
        <dbReference type="EMBL" id="CAH0044986.1"/>
    </source>
</evidence>
<dbReference type="PANTHER" id="PTHR47064">
    <property type="entry name" value="PUTATIVE (AFU_ORTHOLOGUE AFUA_1G08990)-RELATED"/>
    <property type="match status" value="1"/>
</dbReference>
<dbReference type="SUPFAM" id="SSF63829">
    <property type="entry name" value="Calcium-dependent phosphotriesterase"/>
    <property type="match status" value="1"/>
</dbReference>
<evidence type="ECO:0000259" key="2">
    <source>
        <dbReference type="Pfam" id="PF08450"/>
    </source>
</evidence>
<dbReference type="EMBL" id="CABFOC020000007">
    <property type="protein sequence ID" value="CAH0044986.1"/>
    <property type="molecule type" value="Genomic_DNA"/>
</dbReference>
<dbReference type="Gene3D" id="2.120.10.30">
    <property type="entry name" value="TolB, C-terminal domain"/>
    <property type="match status" value="1"/>
</dbReference>
<organism evidence="3 4">
    <name type="scientific">Clonostachys solani</name>
    <dbReference type="NCBI Taxonomy" id="160281"/>
    <lineage>
        <taxon>Eukaryota</taxon>
        <taxon>Fungi</taxon>
        <taxon>Dikarya</taxon>
        <taxon>Ascomycota</taxon>
        <taxon>Pezizomycotina</taxon>
        <taxon>Sordariomycetes</taxon>
        <taxon>Hypocreomycetidae</taxon>
        <taxon>Hypocreales</taxon>
        <taxon>Bionectriaceae</taxon>
        <taxon>Clonostachys</taxon>
    </lineage>
</organism>
<sequence length="436" mass="47061">MASLQARTLNTLLAMVVISLVTAFIFQCAFLYYAGGLKALNPFSLLSSFANPNSIMDLSSISLPAQAQWMLPASTVVLPFVQPPDLFIPPGTTLESLLEKPFHVHHQDFLDIIGLNPTLTKIADSGTNPMFHEAPVWYPPTDEVFFCQNAGAKAAGTGLNRSSVLQKVSVPQAVSVSHLRDATGQVKVDVVPFDPPVINPNGGTNYHGNFIFAGEGQGSQVPPALYLANPVAPYNTTKLVNNYYGRQFNSVNDVAVNPANGDIYFTDVTYGYLQDFRPEPVLPNQAYRLNAVTKALTAVADDQINPNGITFSPDGKYAYITETGASMAFQGYIQSRPAGIYRYTVAPDGTFENRKLFAHVTVRIADGIHCDNKGNVYAGCGDGVNVWNPSGVLLGKIFTGRTAANFQFTGDGRMIIMGATHLYFATLGAKGAELSW</sequence>
<dbReference type="Pfam" id="PF08450">
    <property type="entry name" value="SGL"/>
    <property type="match status" value="1"/>
</dbReference>
<keyword evidence="1" id="KW-1133">Transmembrane helix</keyword>
<evidence type="ECO:0000256" key="1">
    <source>
        <dbReference type="SAM" id="Phobius"/>
    </source>
</evidence>
<dbReference type="Proteomes" id="UP000775872">
    <property type="component" value="Unassembled WGS sequence"/>
</dbReference>
<comment type="caution">
    <text evidence="3">The sequence shown here is derived from an EMBL/GenBank/DDBJ whole genome shotgun (WGS) entry which is preliminary data.</text>
</comment>
<accession>A0A9N9WAL7</accession>
<protein>
    <recommendedName>
        <fullName evidence="2">SMP-30/Gluconolactonase/LRE-like region domain-containing protein</fullName>
    </recommendedName>
</protein>
<dbReference type="InterPro" id="IPR013658">
    <property type="entry name" value="SGL"/>
</dbReference>
<evidence type="ECO:0000313" key="4">
    <source>
        <dbReference type="Proteomes" id="UP000775872"/>
    </source>
</evidence>
<dbReference type="InterPro" id="IPR052988">
    <property type="entry name" value="Oryzine_lactonohydrolase"/>
</dbReference>
<name>A0A9N9WAL7_9HYPO</name>
<keyword evidence="1" id="KW-0472">Membrane</keyword>
<keyword evidence="1" id="KW-0812">Transmembrane</keyword>
<dbReference type="AlphaFoldDB" id="A0A9N9WAL7"/>
<dbReference type="PANTHER" id="PTHR47064:SF2">
    <property type="entry name" value="SMP-30_GLUCONOLACTONASE_LRE-LIKE REGION DOMAIN-CONTAINING PROTEIN-RELATED"/>
    <property type="match status" value="1"/>
</dbReference>